<keyword evidence="1" id="KW-0472">Membrane</keyword>
<keyword evidence="1" id="KW-0812">Transmembrane</keyword>
<protein>
    <submittedName>
        <fullName evidence="2">Uncharacterized protein</fullName>
    </submittedName>
</protein>
<evidence type="ECO:0000256" key="1">
    <source>
        <dbReference type="SAM" id="Phobius"/>
    </source>
</evidence>
<gene>
    <name evidence="2" type="ORF">ENV82_05120</name>
</gene>
<accession>A0A7C4TY09</accession>
<evidence type="ECO:0000313" key="2">
    <source>
        <dbReference type="EMBL" id="HGW60790.1"/>
    </source>
</evidence>
<sequence>MRRKLTKREETLNTIALLISTFTLLFFYIIPGWPFRHIGAYGGSMPFSSIPTEVVQEVKNSSVKHINSDDIIFIIYYQDDSNYHLVGFKLSDGTEKWFAEEEVETKDSALIAANIETALESGLHAYVKEGYAVRIPKLKSDRYSLFVIFKLYHILPETTFNWFRRVHKAEIEKYVFDWTSEHYIVTHYKGVYPEFP</sequence>
<proteinExistence type="predicted"/>
<dbReference type="EMBL" id="DTHV01000152">
    <property type="protein sequence ID" value="HGW60790.1"/>
    <property type="molecule type" value="Genomic_DNA"/>
</dbReference>
<organism evidence="2">
    <name type="scientific">Caldisericum exile</name>
    <dbReference type="NCBI Taxonomy" id="693075"/>
    <lineage>
        <taxon>Bacteria</taxon>
        <taxon>Pseudomonadati</taxon>
        <taxon>Caldisericota/Cryosericota group</taxon>
        <taxon>Caldisericota</taxon>
        <taxon>Caldisericia</taxon>
        <taxon>Caldisericales</taxon>
        <taxon>Caldisericaceae</taxon>
        <taxon>Caldisericum</taxon>
    </lineage>
</organism>
<feature type="transmembrane region" description="Helical" evidence="1">
    <location>
        <begin position="12"/>
        <end position="30"/>
    </location>
</feature>
<keyword evidence="1" id="KW-1133">Transmembrane helix</keyword>
<reference evidence="2" key="1">
    <citation type="journal article" date="2020" name="mSystems">
        <title>Genome- and Community-Level Interaction Insights into Carbon Utilization and Element Cycling Functions of Hydrothermarchaeota in Hydrothermal Sediment.</title>
        <authorList>
            <person name="Zhou Z."/>
            <person name="Liu Y."/>
            <person name="Xu W."/>
            <person name="Pan J."/>
            <person name="Luo Z.H."/>
            <person name="Li M."/>
        </authorList>
    </citation>
    <scope>NUCLEOTIDE SEQUENCE [LARGE SCALE GENOMIC DNA]</scope>
    <source>
        <strain evidence="2">SpSt-794</strain>
    </source>
</reference>
<comment type="caution">
    <text evidence="2">The sequence shown here is derived from an EMBL/GenBank/DDBJ whole genome shotgun (WGS) entry which is preliminary data.</text>
</comment>
<name>A0A7C4TY09_9BACT</name>
<dbReference type="AlphaFoldDB" id="A0A7C4TY09"/>